<dbReference type="Gene3D" id="3.40.50.1820">
    <property type="entry name" value="alpha/beta hydrolase"/>
    <property type="match status" value="1"/>
</dbReference>
<feature type="compositionally biased region" description="Low complexity" evidence="4">
    <location>
        <begin position="744"/>
        <end position="764"/>
    </location>
</feature>
<dbReference type="Gene3D" id="3.40.50.1110">
    <property type="entry name" value="SGNH hydrolase"/>
    <property type="match status" value="2"/>
</dbReference>
<organism evidence="8 9">
    <name type="scientific">Aquisphaera giovannonii</name>
    <dbReference type="NCBI Taxonomy" id="406548"/>
    <lineage>
        <taxon>Bacteria</taxon>
        <taxon>Pseudomonadati</taxon>
        <taxon>Planctomycetota</taxon>
        <taxon>Planctomycetia</taxon>
        <taxon>Isosphaerales</taxon>
        <taxon>Isosphaeraceae</taxon>
        <taxon>Aquisphaera</taxon>
    </lineage>
</organism>
<dbReference type="InterPro" id="IPR036514">
    <property type="entry name" value="SGNH_hydro_sf"/>
</dbReference>
<name>A0A5B9W5E4_9BACT</name>
<evidence type="ECO:0000313" key="9">
    <source>
        <dbReference type="Proteomes" id="UP000324233"/>
    </source>
</evidence>
<dbReference type="PANTHER" id="PTHR30383:SF32">
    <property type="entry name" value="SGNH-HYDROLASE"/>
    <property type="match status" value="1"/>
</dbReference>
<feature type="region of interest" description="Disordered" evidence="4">
    <location>
        <begin position="199"/>
        <end position="221"/>
    </location>
</feature>
<keyword evidence="2 5" id="KW-0732">Signal</keyword>
<feature type="region of interest" description="Disordered" evidence="4">
    <location>
        <begin position="241"/>
        <end position="277"/>
    </location>
</feature>
<evidence type="ECO:0000256" key="4">
    <source>
        <dbReference type="SAM" id="MobiDB-lite"/>
    </source>
</evidence>
<feature type="chain" id="PRO_5022891161" evidence="5">
    <location>
        <begin position="20"/>
        <end position="1043"/>
    </location>
</feature>
<dbReference type="AlphaFoldDB" id="A0A5B9W5E4"/>
<feature type="domain" description="4-O-methyl-glucuronoyl methylesterase-like" evidence="7">
    <location>
        <begin position="283"/>
        <end position="443"/>
    </location>
</feature>
<evidence type="ECO:0000313" key="8">
    <source>
        <dbReference type="EMBL" id="QEH35886.1"/>
    </source>
</evidence>
<evidence type="ECO:0000256" key="1">
    <source>
        <dbReference type="ARBA" id="ARBA00022487"/>
    </source>
</evidence>
<dbReference type="SUPFAM" id="SSF53474">
    <property type="entry name" value="alpha/beta-Hydrolases"/>
    <property type="match status" value="1"/>
</dbReference>
<proteinExistence type="predicted"/>
<keyword evidence="3 8" id="KW-0378">Hydrolase</keyword>
<dbReference type="InterPro" id="IPR051532">
    <property type="entry name" value="Ester_Hydrolysis_Enzymes"/>
</dbReference>
<dbReference type="InterPro" id="IPR054579">
    <property type="entry name" value="GCE-like_dom"/>
</dbReference>
<evidence type="ECO:0000256" key="3">
    <source>
        <dbReference type="ARBA" id="ARBA00022801"/>
    </source>
</evidence>
<dbReference type="Pfam" id="PF13472">
    <property type="entry name" value="Lipase_GDSL_2"/>
    <property type="match status" value="2"/>
</dbReference>
<dbReference type="SUPFAM" id="SSF52266">
    <property type="entry name" value="SGNH hydrolase"/>
    <property type="match status" value="2"/>
</dbReference>
<dbReference type="EMBL" id="CP042997">
    <property type="protein sequence ID" value="QEH35886.1"/>
    <property type="molecule type" value="Genomic_DNA"/>
</dbReference>
<keyword evidence="9" id="KW-1185">Reference proteome</keyword>
<feature type="region of interest" description="Disordered" evidence="4">
    <location>
        <begin position="56"/>
        <end position="82"/>
    </location>
</feature>
<feature type="domain" description="SGNH hydrolase-type esterase" evidence="6">
    <location>
        <begin position="546"/>
        <end position="715"/>
    </location>
</feature>
<evidence type="ECO:0000256" key="5">
    <source>
        <dbReference type="SAM" id="SignalP"/>
    </source>
</evidence>
<dbReference type="KEGG" id="agv:OJF2_44430"/>
<accession>A0A5B9W5E4</accession>
<dbReference type="GO" id="GO:0004622">
    <property type="term" value="F:phosphatidylcholine lysophospholipase activity"/>
    <property type="evidence" value="ECO:0007669"/>
    <property type="project" value="TreeGrafter"/>
</dbReference>
<feature type="region of interest" description="Disordered" evidence="4">
    <location>
        <begin position="728"/>
        <end position="783"/>
    </location>
</feature>
<dbReference type="Proteomes" id="UP000324233">
    <property type="component" value="Chromosome"/>
</dbReference>
<dbReference type="PANTHER" id="PTHR30383">
    <property type="entry name" value="THIOESTERASE 1/PROTEASE 1/LYSOPHOSPHOLIPASE L1"/>
    <property type="match status" value="1"/>
</dbReference>
<evidence type="ECO:0000256" key="2">
    <source>
        <dbReference type="ARBA" id="ARBA00022729"/>
    </source>
</evidence>
<dbReference type="InterPro" id="IPR029058">
    <property type="entry name" value="AB_hydrolase_fold"/>
</dbReference>
<sequence precursor="true">MSRLSLRSSLFLLIVGSSAGTPALYAQAPPAAADDGRPVVFTTQQDHEDMLRQLGITRLRPGRNANEKAPQNPANYDESKANPYPDLPDVLTTASGEKVTSPERWWSRRRPEIVELLEREVYGRVPANVPGVTWEVREMQHVTAGGKLAVRKHIVGVVDNSACPEIKVNISMSLTLPKDAPGRVPVLISFGWTPYEPSPFASMGRGPGGGRNGPRPPSREDKLIAAGWGCAILNPTTVQDDSGGWQRNPFGRNAKPDAKPTGAGLTRGIIGLTNHGRPRKPDDWGALRAWGWGASRALDYLETEPRVDAKRVGIAGVSRYGKAALVTMAFDPRFAMGLIASSGAGGTRLHRRNFGESLENLAGPGEYHWMAGNYIKYAAEESSFGRRTPADLPVDSHMTIALCAPRLVFISHGIPERGDAHWLDHRGSFMAAIAAQPVFRLLGARDLGRGDDYKTEAMPGVKVGLLDGELAWRQHDGGHTDEPNLESFIGWADRQFAKPGGTPTPVGTHASASHRAIPRTDAKSIAAHEQLLRKARQGRIDVYFEGDSITRRWGATDYPEFLSQWRRQFHGRNAANFGWGGDTTHNILWRLENGELDGVSPRVIVLQAGTNNLPWTGPADRTKVDDVVSGIAAILDVCRRKAPEAAVILTGVFPRSQNPALRPAIEQINAGLAKLADGGKVRFLDIGDRLADPDGRLREGMSPDGLHLSAKGYDAWAEALNPILTELMGPPAAEDHAPPPTGDPSAARGPALAMAAAPARAPAQEPAPRPGTPGGAEVPDAVRIKRPTAEEVAAVEKALARFKESADPGTKAILQDVPTLLEVRVPPPDSAVVPGLAPFFRQKHAANVAVAKEGKAELLLMGDSITDFWRNEGGPFAGKKVFDKYFGKWKVANFGIAGDTTQGVLYRLQDGEGAGISPRAVMLMIGTNNTGRNTAAEIAEGIGAVVLKLRRSFPEAKILLLGVFPRGRSASDPARQTIRDINAAIAKLDDGDKVHYLDIGPRFLDAAGNIPADVMSDALHPSTKGYEIWAEAVMPTLEKLMAR</sequence>
<evidence type="ECO:0000259" key="6">
    <source>
        <dbReference type="Pfam" id="PF13472"/>
    </source>
</evidence>
<protein>
    <submittedName>
        <fullName evidence="8">GDSL-like Lipase/Acylhydrolase</fullName>
    </submittedName>
</protein>
<dbReference type="InterPro" id="IPR013830">
    <property type="entry name" value="SGNH_hydro"/>
</dbReference>
<dbReference type="OrthoDB" id="9809261at2"/>
<feature type="signal peptide" evidence="5">
    <location>
        <begin position="1"/>
        <end position="19"/>
    </location>
</feature>
<reference evidence="8 9" key="1">
    <citation type="submission" date="2019-08" db="EMBL/GenBank/DDBJ databases">
        <title>Deep-cultivation of Planctomycetes and their phenomic and genomic characterization uncovers novel biology.</title>
        <authorList>
            <person name="Wiegand S."/>
            <person name="Jogler M."/>
            <person name="Boedeker C."/>
            <person name="Pinto D."/>
            <person name="Vollmers J."/>
            <person name="Rivas-Marin E."/>
            <person name="Kohn T."/>
            <person name="Peeters S.H."/>
            <person name="Heuer A."/>
            <person name="Rast P."/>
            <person name="Oberbeckmann S."/>
            <person name="Bunk B."/>
            <person name="Jeske O."/>
            <person name="Meyerdierks A."/>
            <person name="Storesund J.E."/>
            <person name="Kallscheuer N."/>
            <person name="Luecker S."/>
            <person name="Lage O.M."/>
            <person name="Pohl T."/>
            <person name="Merkel B.J."/>
            <person name="Hornburger P."/>
            <person name="Mueller R.-W."/>
            <person name="Bruemmer F."/>
            <person name="Labrenz M."/>
            <person name="Spormann A.M."/>
            <person name="Op den Camp H."/>
            <person name="Overmann J."/>
            <person name="Amann R."/>
            <person name="Jetten M.S.M."/>
            <person name="Mascher T."/>
            <person name="Medema M.H."/>
            <person name="Devos D.P."/>
            <person name="Kaster A.-K."/>
            <person name="Ovreas L."/>
            <person name="Rohde M."/>
            <person name="Galperin M.Y."/>
            <person name="Jogler C."/>
        </authorList>
    </citation>
    <scope>NUCLEOTIDE SEQUENCE [LARGE SCALE GENOMIC DNA]</scope>
    <source>
        <strain evidence="8 9">OJF2</strain>
    </source>
</reference>
<evidence type="ECO:0000259" key="7">
    <source>
        <dbReference type="Pfam" id="PF22244"/>
    </source>
</evidence>
<dbReference type="Pfam" id="PF22244">
    <property type="entry name" value="GCE_fung"/>
    <property type="match status" value="1"/>
</dbReference>
<gene>
    <name evidence="8" type="ORF">OJF2_44430</name>
</gene>
<keyword evidence="1" id="KW-0719">Serine esterase</keyword>
<feature type="domain" description="SGNH hydrolase-type esterase" evidence="6">
    <location>
        <begin position="861"/>
        <end position="1028"/>
    </location>
</feature>